<keyword evidence="2" id="KW-1185">Reference proteome</keyword>
<evidence type="ECO:0000313" key="2">
    <source>
        <dbReference type="Proteomes" id="UP000183832"/>
    </source>
</evidence>
<accession>A0A1J1J0A7</accession>
<sequence>MNTKKQNWKINSAIFSIEHECQVRVLWFSNCFSIVYARPPDETIKKNGNKVSFVPQFLKLEKMFEIREKSLNMLLNLLQEYAG</sequence>
<gene>
    <name evidence="1" type="ORF">CLUMA_CG018796</name>
</gene>
<reference evidence="1 2" key="1">
    <citation type="submission" date="2015-04" db="EMBL/GenBank/DDBJ databases">
        <authorList>
            <person name="Syromyatnikov M.Y."/>
            <person name="Popov V.N."/>
        </authorList>
    </citation>
    <scope>NUCLEOTIDE SEQUENCE [LARGE SCALE GENOMIC DNA]</scope>
</reference>
<dbReference type="EMBL" id="CVRI01000065">
    <property type="protein sequence ID" value="CRL05768.1"/>
    <property type="molecule type" value="Genomic_DNA"/>
</dbReference>
<proteinExistence type="predicted"/>
<dbReference type="AlphaFoldDB" id="A0A1J1J0A7"/>
<name>A0A1J1J0A7_9DIPT</name>
<dbReference type="Proteomes" id="UP000183832">
    <property type="component" value="Unassembled WGS sequence"/>
</dbReference>
<organism evidence="1 2">
    <name type="scientific">Clunio marinus</name>
    <dbReference type="NCBI Taxonomy" id="568069"/>
    <lineage>
        <taxon>Eukaryota</taxon>
        <taxon>Metazoa</taxon>
        <taxon>Ecdysozoa</taxon>
        <taxon>Arthropoda</taxon>
        <taxon>Hexapoda</taxon>
        <taxon>Insecta</taxon>
        <taxon>Pterygota</taxon>
        <taxon>Neoptera</taxon>
        <taxon>Endopterygota</taxon>
        <taxon>Diptera</taxon>
        <taxon>Nematocera</taxon>
        <taxon>Chironomoidea</taxon>
        <taxon>Chironomidae</taxon>
        <taxon>Clunio</taxon>
    </lineage>
</organism>
<protein>
    <submittedName>
        <fullName evidence="1">CLUMA_CG018796, isoform A</fullName>
    </submittedName>
</protein>
<evidence type="ECO:0000313" key="1">
    <source>
        <dbReference type="EMBL" id="CRL05768.1"/>
    </source>
</evidence>